<evidence type="ECO:0000259" key="12">
    <source>
        <dbReference type="Pfam" id="PF08696"/>
    </source>
</evidence>
<dbReference type="InterPro" id="IPR051827">
    <property type="entry name" value="Cas4_exonuclease"/>
</dbReference>
<feature type="domain" description="DNA replication factor Dna2 N-terminal" evidence="12">
    <location>
        <begin position="117"/>
        <end position="318"/>
    </location>
</feature>
<dbReference type="PANTHER" id="PTHR36531:SF6">
    <property type="entry name" value="DNA REPLICATION ATP-DEPENDENT HELICASE_NUCLEASE DNA2"/>
    <property type="match status" value="1"/>
</dbReference>
<accession>A0A8R1IXI2</accession>
<keyword evidence="9" id="KW-0408">Iron</keyword>
<keyword evidence="3" id="KW-0540">Nuclease</keyword>
<keyword evidence="14" id="KW-1185">Reference proteome</keyword>
<dbReference type="GO" id="GO:0004386">
    <property type="term" value="F:helicase activity"/>
    <property type="evidence" value="ECO:0007669"/>
    <property type="project" value="UniProtKB-KW"/>
</dbReference>
<evidence type="ECO:0000256" key="11">
    <source>
        <dbReference type="SAM" id="MobiDB-lite"/>
    </source>
</evidence>
<dbReference type="Pfam" id="PF08696">
    <property type="entry name" value="Dna2"/>
    <property type="match status" value="1"/>
</dbReference>
<dbReference type="GO" id="GO:0051536">
    <property type="term" value="F:iron-sulfur cluster binding"/>
    <property type="evidence" value="ECO:0007669"/>
    <property type="project" value="UniProtKB-KW"/>
</dbReference>
<comment type="similarity">
    <text evidence="2">Belongs to the DNA2/NAM7 helicase family.</text>
</comment>
<keyword evidence="4" id="KW-0479">Metal-binding</keyword>
<evidence type="ECO:0000313" key="14">
    <source>
        <dbReference type="Proteomes" id="UP000005237"/>
    </source>
</evidence>
<evidence type="ECO:0000256" key="1">
    <source>
        <dbReference type="ARBA" id="ARBA00001966"/>
    </source>
</evidence>
<evidence type="ECO:0000256" key="7">
    <source>
        <dbReference type="ARBA" id="ARBA00022806"/>
    </source>
</evidence>
<dbReference type="EnsemblMetazoa" id="CJA41950.1">
    <property type="protein sequence ID" value="CJA41950.1"/>
    <property type="gene ID" value="WBGene00217798"/>
</dbReference>
<protein>
    <submittedName>
        <fullName evidence="13">Dna2 domain-containing protein</fullName>
    </submittedName>
</protein>
<dbReference type="AlphaFoldDB" id="A0A8R1IXI2"/>
<feature type="compositionally biased region" description="Polar residues" evidence="11">
    <location>
        <begin position="1"/>
        <end position="17"/>
    </location>
</feature>
<keyword evidence="6" id="KW-0378">Hydrolase</keyword>
<comment type="cofactor">
    <cofactor evidence="1">
        <name>[4Fe-4S] cluster</name>
        <dbReference type="ChEBI" id="CHEBI:49883"/>
    </cofactor>
</comment>
<reference evidence="14" key="1">
    <citation type="submission" date="2010-08" db="EMBL/GenBank/DDBJ databases">
        <authorList>
            <consortium name="Caenorhabditis japonica Sequencing Consortium"/>
            <person name="Wilson R.K."/>
        </authorList>
    </citation>
    <scope>NUCLEOTIDE SEQUENCE [LARGE SCALE GENOMIC DNA]</scope>
    <source>
        <strain evidence="14">DF5081</strain>
    </source>
</reference>
<evidence type="ECO:0000256" key="5">
    <source>
        <dbReference type="ARBA" id="ARBA00022741"/>
    </source>
</evidence>
<name>A0A8R1IXI2_CAEJA</name>
<evidence type="ECO:0000256" key="8">
    <source>
        <dbReference type="ARBA" id="ARBA00022840"/>
    </source>
</evidence>
<evidence type="ECO:0000313" key="13">
    <source>
        <dbReference type="EnsemblMetazoa" id="CJA41950.1"/>
    </source>
</evidence>
<evidence type="ECO:0000256" key="4">
    <source>
        <dbReference type="ARBA" id="ARBA00022723"/>
    </source>
</evidence>
<evidence type="ECO:0000256" key="6">
    <source>
        <dbReference type="ARBA" id="ARBA00022801"/>
    </source>
</evidence>
<evidence type="ECO:0000256" key="2">
    <source>
        <dbReference type="ARBA" id="ARBA00007913"/>
    </source>
</evidence>
<dbReference type="GO" id="GO:0016787">
    <property type="term" value="F:hydrolase activity"/>
    <property type="evidence" value="ECO:0007669"/>
    <property type="project" value="UniProtKB-KW"/>
</dbReference>
<proteinExistence type="inferred from homology"/>
<dbReference type="GO" id="GO:0005524">
    <property type="term" value="F:ATP binding"/>
    <property type="evidence" value="ECO:0007669"/>
    <property type="project" value="UniProtKB-KW"/>
</dbReference>
<evidence type="ECO:0000256" key="3">
    <source>
        <dbReference type="ARBA" id="ARBA00022722"/>
    </source>
</evidence>
<keyword evidence="10" id="KW-0411">Iron-sulfur</keyword>
<dbReference type="GO" id="GO:0046872">
    <property type="term" value="F:metal ion binding"/>
    <property type="evidence" value="ECO:0007669"/>
    <property type="project" value="UniProtKB-KW"/>
</dbReference>
<evidence type="ECO:0000256" key="9">
    <source>
        <dbReference type="ARBA" id="ARBA00023004"/>
    </source>
</evidence>
<organism evidence="13 14">
    <name type="scientific">Caenorhabditis japonica</name>
    <dbReference type="NCBI Taxonomy" id="281687"/>
    <lineage>
        <taxon>Eukaryota</taxon>
        <taxon>Metazoa</taxon>
        <taxon>Ecdysozoa</taxon>
        <taxon>Nematoda</taxon>
        <taxon>Chromadorea</taxon>
        <taxon>Rhabditida</taxon>
        <taxon>Rhabditina</taxon>
        <taxon>Rhabditomorpha</taxon>
        <taxon>Rhabditoidea</taxon>
        <taxon>Rhabditidae</taxon>
        <taxon>Peloderinae</taxon>
        <taxon>Caenorhabditis</taxon>
    </lineage>
</organism>
<dbReference type="PANTHER" id="PTHR36531">
    <property type="entry name" value="CRISPR-ASSOCIATED EXONUCLEASE CAS4"/>
    <property type="match status" value="1"/>
</dbReference>
<evidence type="ECO:0000256" key="10">
    <source>
        <dbReference type="ARBA" id="ARBA00023014"/>
    </source>
</evidence>
<dbReference type="Proteomes" id="UP000005237">
    <property type="component" value="Unassembled WGS sequence"/>
</dbReference>
<sequence length="392" mass="44803">MDSSRKRQLTLTEISTAKRQKEDAKENAEDGDSNDSFDDFCEAVIRKPLIEKTELSPRSRSRQIVVEETKENILFEASLKQSGVNGFPCLFDDNIIVYLTVISVNRREGCLDCECKDKDGKIRMVYLQDIWSEVPVEEGNKINLIAAKKWEEDDFIVDDEQGIVILNPNALVPCTAVASASWCMRKTVLNERFKFGNASNKAMLLGTIMHEIFQSAIISKKRPIVESDLLKIWSTQAPKYAEELVALSFTPNCLISELEPYFSIISEWINKHYPISNSFFRKKEPLPSKSVLLEVHDIEENIWDSRLGLKGKVDVTMRTKKKNGMESLELKTGKSNASNEHVAQVLLYCMMHSSRHDQPIGLGNILYLKEDKFCNEDAKIALWKRYGEEKYT</sequence>
<feature type="region of interest" description="Disordered" evidence="11">
    <location>
        <begin position="1"/>
        <end position="37"/>
    </location>
</feature>
<dbReference type="Gene3D" id="3.90.320.10">
    <property type="match status" value="1"/>
</dbReference>
<feature type="compositionally biased region" description="Basic and acidic residues" evidence="11">
    <location>
        <begin position="19"/>
        <end position="28"/>
    </location>
</feature>
<keyword evidence="7" id="KW-0347">Helicase</keyword>
<dbReference type="GO" id="GO:0004518">
    <property type="term" value="F:nuclease activity"/>
    <property type="evidence" value="ECO:0007669"/>
    <property type="project" value="UniProtKB-KW"/>
</dbReference>
<dbReference type="InterPro" id="IPR014808">
    <property type="entry name" value="DNA_replication_fac_Dna2_N"/>
</dbReference>
<dbReference type="InterPro" id="IPR011604">
    <property type="entry name" value="PDDEXK-like_dom_sf"/>
</dbReference>
<keyword evidence="8" id="KW-0067">ATP-binding</keyword>
<keyword evidence="5" id="KW-0547">Nucleotide-binding</keyword>
<reference evidence="13" key="2">
    <citation type="submission" date="2022-06" db="UniProtKB">
        <authorList>
            <consortium name="EnsemblMetazoa"/>
        </authorList>
    </citation>
    <scope>IDENTIFICATION</scope>
    <source>
        <strain evidence="13">DF5081</strain>
    </source>
</reference>